<accession>A0ABV1SIC4</accession>
<dbReference type="EMBL" id="JAYWLC010000009">
    <property type="protein sequence ID" value="MER5172652.1"/>
    <property type="molecule type" value="Genomic_DNA"/>
</dbReference>
<evidence type="ECO:0000313" key="3">
    <source>
        <dbReference type="Proteomes" id="UP001438953"/>
    </source>
</evidence>
<reference evidence="2 3" key="2">
    <citation type="submission" date="2024-06" db="EMBL/GenBank/DDBJ databases">
        <title>Thioclava kandeliae sp. nov. from a rhizosphere soil sample of Kandelia candel in a mangrove.</title>
        <authorList>
            <person name="Mu T."/>
        </authorList>
    </citation>
    <scope>NUCLEOTIDE SEQUENCE [LARGE SCALE GENOMIC DNA]</scope>
    <source>
        <strain evidence="2 3">CPCC 100088</strain>
    </source>
</reference>
<feature type="region of interest" description="Disordered" evidence="1">
    <location>
        <begin position="188"/>
        <end position="236"/>
    </location>
</feature>
<gene>
    <name evidence="2" type="ORF">VSX56_12800</name>
</gene>
<feature type="compositionally biased region" description="Polar residues" evidence="1">
    <location>
        <begin position="218"/>
        <end position="236"/>
    </location>
</feature>
<organism evidence="2 3">
    <name type="scientific">Thioclava kandeliae</name>
    <dbReference type="NCBI Taxonomy" id="3070818"/>
    <lineage>
        <taxon>Bacteria</taxon>
        <taxon>Pseudomonadati</taxon>
        <taxon>Pseudomonadota</taxon>
        <taxon>Alphaproteobacteria</taxon>
        <taxon>Rhodobacterales</taxon>
        <taxon>Paracoccaceae</taxon>
        <taxon>Thioclava</taxon>
    </lineage>
</organism>
<evidence type="ECO:0000256" key="1">
    <source>
        <dbReference type="SAM" id="MobiDB-lite"/>
    </source>
</evidence>
<evidence type="ECO:0000313" key="2">
    <source>
        <dbReference type="EMBL" id="MER5172652.1"/>
    </source>
</evidence>
<dbReference type="Proteomes" id="UP001438953">
    <property type="component" value="Unassembled WGS sequence"/>
</dbReference>
<protein>
    <recommendedName>
        <fullName evidence="4">DUF1376 domain-containing protein</fullName>
    </recommendedName>
</protein>
<proteinExistence type="predicted"/>
<keyword evidence="3" id="KW-1185">Reference proteome</keyword>
<name>A0ABV1SIC4_9RHOB</name>
<reference evidence="2 3" key="1">
    <citation type="submission" date="2024-01" db="EMBL/GenBank/DDBJ databases">
        <authorList>
            <person name="Deng Y."/>
            <person name="Su J."/>
        </authorList>
    </citation>
    <scope>NUCLEOTIDE SEQUENCE [LARGE SCALE GENOMIC DNA]</scope>
    <source>
        <strain evidence="2 3">CPCC 100088</strain>
    </source>
</reference>
<dbReference type="RefSeq" id="WP_350937599.1">
    <property type="nucleotide sequence ID" value="NZ_JAYWLC010000009.1"/>
</dbReference>
<comment type="caution">
    <text evidence="2">The sequence shown here is derived from an EMBL/GenBank/DDBJ whole genome shotgun (WGS) entry which is preliminary data.</text>
</comment>
<sequence length="236" mass="25941">MTDLWNEEGYLPEPPIEAHVSLNTFEQIEMPIDWLSEEWALGLSHAALGIMFRLYSASIRQSPAGSLPGCPDQICRLVAGLERGDDIAEALALWPVHSDGRRYWARCVPLIEAAWGRRKGKTSKDALRKRRQRLGEQLIKCGLSQDGAANRDVQDMVLAELGEGRLELRLVHDAASRAGIIGPVRKLSADTNGQSVDSHKLSRVTLSGQSRDSHGTVRGQSSDSPFVSDAANSTRY</sequence>
<evidence type="ECO:0008006" key="4">
    <source>
        <dbReference type="Google" id="ProtNLM"/>
    </source>
</evidence>